<dbReference type="Pfam" id="PF04397">
    <property type="entry name" value="LytTR"/>
    <property type="match status" value="1"/>
</dbReference>
<feature type="domain" description="Response regulatory" evidence="4">
    <location>
        <begin position="5"/>
        <end position="118"/>
    </location>
</feature>
<dbReference type="SUPFAM" id="SSF52172">
    <property type="entry name" value="CheY-like"/>
    <property type="match status" value="1"/>
</dbReference>
<dbReference type="SMART" id="SM00448">
    <property type="entry name" value="REC"/>
    <property type="match status" value="1"/>
</dbReference>
<evidence type="ECO:0000256" key="3">
    <source>
        <dbReference type="PROSITE-ProRule" id="PRU00169"/>
    </source>
</evidence>
<reference evidence="6" key="1">
    <citation type="journal article" date="2021" name="PeerJ">
        <title>Extensive microbial diversity within the chicken gut microbiome revealed by metagenomics and culture.</title>
        <authorList>
            <person name="Gilroy R."/>
            <person name="Ravi A."/>
            <person name="Getino M."/>
            <person name="Pursley I."/>
            <person name="Horton D.L."/>
            <person name="Alikhan N.F."/>
            <person name="Baker D."/>
            <person name="Gharbi K."/>
            <person name="Hall N."/>
            <person name="Watson M."/>
            <person name="Adriaenssens E.M."/>
            <person name="Foster-Nyarko E."/>
            <person name="Jarju S."/>
            <person name="Secka A."/>
            <person name="Antonio M."/>
            <person name="Oren A."/>
            <person name="Chaudhuri R.R."/>
            <person name="La Ragione R."/>
            <person name="Hildebrand F."/>
            <person name="Pallen M.J."/>
        </authorList>
    </citation>
    <scope>NUCLEOTIDE SEQUENCE</scope>
    <source>
        <strain evidence="6">2189</strain>
    </source>
</reference>
<name>A0A9D2AVK6_9FIRM</name>
<dbReference type="PROSITE" id="PS50930">
    <property type="entry name" value="HTH_LYTTR"/>
    <property type="match status" value="1"/>
</dbReference>
<reference evidence="6" key="2">
    <citation type="submission" date="2021-04" db="EMBL/GenBank/DDBJ databases">
        <authorList>
            <person name="Gilroy R."/>
        </authorList>
    </citation>
    <scope>NUCLEOTIDE SEQUENCE</scope>
    <source>
        <strain evidence="6">2189</strain>
    </source>
</reference>
<protein>
    <recommendedName>
        <fullName evidence="1">Stage 0 sporulation protein A homolog</fullName>
    </recommendedName>
</protein>
<dbReference type="AlphaFoldDB" id="A0A9D2AVK6"/>
<dbReference type="InterPro" id="IPR046947">
    <property type="entry name" value="LytR-like"/>
</dbReference>
<dbReference type="InterPro" id="IPR001789">
    <property type="entry name" value="Sig_transdc_resp-reg_receiver"/>
</dbReference>
<dbReference type="GO" id="GO:0000156">
    <property type="term" value="F:phosphorelay response regulator activity"/>
    <property type="evidence" value="ECO:0007669"/>
    <property type="project" value="InterPro"/>
</dbReference>
<keyword evidence="3" id="KW-0597">Phosphoprotein</keyword>
<dbReference type="Gene3D" id="2.40.50.1020">
    <property type="entry name" value="LytTr DNA-binding domain"/>
    <property type="match status" value="1"/>
</dbReference>
<dbReference type="PROSITE" id="PS50110">
    <property type="entry name" value="RESPONSE_REGULATORY"/>
    <property type="match status" value="1"/>
</dbReference>
<sequence length="231" mass="25934">MPMFHAALVEDNAEERARLADFLRRCEGEFAVEEFPSAVDFLTNYVPKYDLVFMDIDMPYLDGMSAAHKLCQLDEQVCLIFVTNLAQFALKGYEVSAFDFIVKPVSFSNFSVKMRRVVNHLSARTAKTVLIRGEGNLQRVAVEDIAFVEITGHKLVYHTASKAIPSYGTLKSAEELLADPLFVRCNKCYLVNLRAVSAIEGNYAVVGKDKLLISYPRRAAFERALADCLCE</sequence>
<comment type="function">
    <text evidence="2">May play the central regulatory role in sporulation. It may be an element of the effector pathway responsible for the activation of sporulation genes in response to nutritional stress. Spo0A may act in concert with spo0H (a sigma factor) to control the expression of some genes that are critical to the sporulation process.</text>
</comment>
<keyword evidence="6" id="KW-0238">DNA-binding</keyword>
<proteinExistence type="predicted"/>
<dbReference type="PANTHER" id="PTHR37299:SF1">
    <property type="entry name" value="STAGE 0 SPORULATION PROTEIN A HOMOLOG"/>
    <property type="match status" value="1"/>
</dbReference>
<dbReference type="Pfam" id="PF00072">
    <property type="entry name" value="Response_reg"/>
    <property type="match status" value="1"/>
</dbReference>
<dbReference type="InterPro" id="IPR011006">
    <property type="entry name" value="CheY-like_superfamily"/>
</dbReference>
<gene>
    <name evidence="6" type="ORF">H9851_05525</name>
</gene>
<evidence type="ECO:0000256" key="2">
    <source>
        <dbReference type="ARBA" id="ARBA00024867"/>
    </source>
</evidence>
<comment type="caution">
    <text evidence="6">The sequence shown here is derived from an EMBL/GenBank/DDBJ whole genome shotgun (WGS) entry which is preliminary data.</text>
</comment>
<evidence type="ECO:0000313" key="7">
    <source>
        <dbReference type="Proteomes" id="UP000886847"/>
    </source>
</evidence>
<dbReference type="InterPro" id="IPR007492">
    <property type="entry name" value="LytTR_DNA-bd_dom"/>
</dbReference>
<feature type="modified residue" description="4-aspartylphosphate" evidence="3">
    <location>
        <position position="55"/>
    </location>
</feature>
<accession>A0A9D2AVK6</accession>
<evidence type="ECO:0000313" key="6">
    <source>
        <dbReference type="EMBL" id="HIX50726.1"/>
    </source>
</evidence>
<dbReference type="EMBL" id="DXEW01000028">
    <property type="protein sequence ID" value="HIX50726.1"/>
    <property type="molecule type" value="Genomic_DNA"/>
</dbReference>
<dbReference type="Gene3D" id="3.40.50.2300">
    <property type="match status" value="1"/>
</dbReference>
<dbReference type="GO" id="GO:0003677">
    <property type="term" value="F:DNA binding"/>
    <property type="evidence" value="ECO:0007669"/>
    <property type="project" value="UniProtKB-KW"/>
</dbReference>
<evidence type="ECO:0000259" key="4">
    <source>
        <dbReference type="PROSITE" id="PS50110"/>
    </source>
</evidence>
<dbReference type="Proteomes" id="UP000886847">
    <property type="component" value="Unassembled WGS sequence"/>
</dbReference>
<dbReference type="PANTHER" id="PTHR37299">
    <property type="entry name" value="TRANSCRIPTIONAL REGULATOR-RELATED"/>
    <property type="match status" value="1"/>
</dbReference>
<evidence type="ECO:0000259" key="5">
    <source>
        <dbReference type="PROSITE" id="PS50930"/>
    </source>
</evidence>
<organism evidence="6 7">
    <name type="scientific">Candidatus Borkfalkia faecavium</name>
    <dbReference type="NCBI Taxonomy" id="2838508"/>
    <lineage>
        <taxon>Bacteria</taxon>
        <taxon>Bacillati</taxon>
        <taxon>Bacillota</taxon>
        <taxon>Clostridia</taxon>
        <taxon>Christensenellales</taxon>
        <taxon>Christensenellaceae</taxon>
        <taxon>Candidatus Borkfalkia</taxon>
    </lineage>
</organism>
<evidence type="ECO:0000256" key="1">
    <source>
        <dbReference type="ARBA" id="ARBA00018672"/>
    </source>
</evidence>
<feature type="domain" description="HTH LytTR-type" evidence="5">
    <location>
        <begin position="140"/>
        <end position="227"/>
    </location>
</feature>
<dbReference type="SMART" id="SM00850">
    <property type="entry name" value="LytTR"/>
    <property type="match status" value="1"/>
</dbReference>